<feature type="domain" description="DUF1618" evidence="1">
    <location>
        <begin position="191"/>
        <end position="271"/>
    </location>
</feature>
<dbReference type="InterPro" id="IPR011676">
    <property type="entry name" value="DUF1618"/>
</dbReference>
<gene>
    <name evidence="2" type="ORF">PVAP13_5KG454000</name>
</gene>
<proteinExistence type="predicted"/>
<dbReference type="Proteomes" id="UP000823388">
    <property type="component" value="Chromosome 5K"/>
</dbReference>
<accession>A0A8T0SLH4</accession>
<dbReference type="PANTHER" id="PTHR33086">
    <property type="entry name" value="OS05G0468200 PROTEIN-RELATED"/>
    <property type="match status" value="1"/>
</dbReference>
<name>A0A8T0SLH4_PANVG</name>
<dbReference type="PANTHER" id="PTHR33086:SF73">
    <property type="entry name" value="OS01G0245901 PROTEIN"/>
    <property type="match status" value="1"/>
</dbReference>
<evidence type="ECO:0000313" key="3">
    <source>
        <dbReference type="Proteomes" id="UP000823388"/>
    </source>
</evidence>
<reference evidence="2" key="1">
    <citation type="submission" date="2020-05" db="EMBL/GenBank/DDBJ databases">
        <title>WGS assembly of Panicum virgatum.</title>
        <authorList>
            <person name="Lovell J.T."/>
            <person name="Jenkins J."/>
            <person name="Shu S."/>
            <person name="Juenger T.E."/>
            <person name="Schmutz J."/>
        </authorList>
    </citation>
    <scope>NUCLEOTIDE SEQUENCE</scope>
    <source>
        <strain evidence="2">AP13</strain>
    </source>
</reference>
<evidence type="ECO:0000259" key="1">
    <source>
        <dbReference type="Pfam" id="PF07762"/>
    </source>
</evidence>
<comment type="caution">
    <text evidence="2">The sequence shown here is derived from an EMBL/GenBank/DDBJ whole genome shotgun (WGS) entry which is preliminary data.</text>
</comment>
<dbReference type="AlphaFoldDB" id="A0A8T0SLH4"/>
<dbReference type="EMBL" id="CM029045">
    <property type="protein sequence ID" value="KAG2599400.1"/>
    <property type="molecule type" value="Genomic_DNA"/>
</dbReference>
<keyword evidence="3" id="KW-1185">Reference proteome</keyword>
<evidence type="ECO:0000313" key="2">
    <source>
        <dbReference type="EMBL" id="KAG2599400.1"/>
    </source>
</evidence>
<organism evidence="2 3">
    <name type="scientific">Panicum virgatum</name>
    <name type="common">Blackwell switchgrass</name>
    <dbReference type="NCBI Taxonomy" id="38727"/>
    <lineage>
        <taxon>Eukaryota</taxon>
        <taxon>Viridiplantae</taxon>
        <taxon>Streptophyta</taxon>
        <taxon>Embryophyta</taxon>
        <taxon>Tracheophyta</taxon>
        <taxon>Spermatophyta</taxon>
        <taxon>Magnoliopsida</taxon>
        <taxon>Liliopsida</taxon>
        <taxon>Poales</taxon>
        <taxon>Poaceae</taxon>
        <taxon>PACMAD clade</taxon>
        <taxon>Panicoideae</taxon>
        <taxon>Panicodae</taxon>
        <taxon>Paniceae</taxon>
        <taxon>Panicinae</taxon>
        <taxon>Panicum</taxon>
        <taxon>Panicum sect. Hiantes</taxon>
    </lineage>
</organism>
<sequence>MTMPSSAPPPPSWIILGAIPRVSTDLSLDLAAPPRVSLLTIPKRIFPADEGVTNPPRILAADPSGLLLLLHADQGRATGPTVIDRPNHPSFCWRQFVAGYFVLNAADADADAALPLPEPELIMNASHLGIIASPTAYMVAELQPFVGDDHATLLCFSSDVGEWVDKTVSYPLQPRPFSSHAVLSLHGRLWWVDLSWCILACDPFADNPRLDVLQLPPPAKPLNYGQAAGVLDRYRAVGVSDGKLRFVDMYRNRDPTTGALQVTVWTLPDPDST</sequence>
<dbReference type="Pfam" id="PF07762">
    <property type="entry name" value="DUF1618"/>
    <property type="match status" value="1"/>
</dbReference>
<protein>
    <recommendedName>
        <fullName evidence="1">DUF1618 domain-containing protein</fullName>
    </recommendedName>
</protein>